<dbReference type="KEGG" id="cre:CHLRE_10g441350v5"/>
<feature type="region of interest" description="Disordered" evidence="2">
    <location>
        <begin position="472"/>
        <end position="539"/>
    </location>
</feature>
<feature type="coiled-coil region" evidence="1">
    <location>
        <begin position="207"/>
        <end position="248"/>
    </location>
</feature>
<evidence type="ECO:0000256" key="1">
    <source>
        <dbReference type="SAM" id="Coils"/>
    </source>
</evidence>
<feature type="compositionally biased region" description="Basic and acidic residues" evidence="2">
    <location>
        <begin position="778"/>
        <end position="789"/>
    </location>
</feature>
<sequence>MSELAGLSAEEAALINDVLTRLSIGHNAQAVPGLRAPHVSQHSADPELAELELAEQAIEQELRGLDNGTAPSSARASLAALSTYPYGGAQQPPAGVFAGAGAHRSTLPYSSPRDHVVAGVSAGGGLAAPGPNTAGGAQLPQPSDYGSASYGGVGVTSSRQATLDVAAGAPAASLNAAPPPQLATAAASSTTAGAGPAVAMPAQTMSLQEMREQLRRQQQHQAQQQQQLAQQQQQLAQQQQQQQIAHQQQQQQQVAYADNTGVSEPAPAANGGHVELAGPEAGHADGDMPSPRGPAQTSWGGAGGAGGGPAVMGAAAATPAASTASMAVGGARRVPMPGSAEAARAFTMLNARTSVDKYGHQANISAPFSASKVPVKLPEQERVTRLQQLYERTSQWRRRCEERYAKIKHDLESSALEGCTFSPQICTASNLIMQGKPPAEVYHELSKWATPTKHQQKPMGAHDRPYMAGASTAASSAYSTPARGTAPAKARNVSANNTPAGFRQSRATGSSGGGAAAQDSARGGGVSSSSPTPSKVVVNGPEVGMRMYNRATEQRLRQEERVLRQMLEEEQQRCFTASLQGVKPRVYNPPEPPSSRFLPTGMEECTFHPKTRYRVHSSRPGEEGDPAMQQRFDGPGQHFPPSARKLDTTTRSHRHDVNSSTASLRSSSPGQSTSRPKSAPHARLGTSSSGQRAAPPGRNDASSTSRSQAFSNMSTMGGSVHSTVSIRPDLDWGEFLARQERFLADREHKLALLEQEDALVPHMSPGSRRLLKEKEIRDSVAREEGHEEAGVAAQPSSNTAGSPGRLERKMQTIMEMYRECTFQPQITRKAAAMPNRSVDEMMDGGRSRRDEWLEQQRAVQQMRELEGATFKPQTNTKNNYAHVRPRINMRNPDAYLAHVDIKRRQREELRHELEREREALELQHCTFKPQVTPLPPYLIRRLQEQQLQQLQQLQEMQEMQELAMMDMQEQADEAAWGQADAAQGFAADSGGMQHQGEGAEEAEGVGADGGYSQAVAGYDPYLYGDLPAAREPNYAGMGEDPGISELDPEYQAAYQRALAFAMNQGQ</sequence>
<feature type="region of interest" description="Disordered" evidence="2">
    <location>
        <begin position="611"/>
        <end position="724"/>
    </location>
</feature>
<dbReference type="AlphaFoldDB" id="A0A2K3DAJ6"/>
<dbReference type="OrthoDB" id="534153at2759"/>
<feature type="region of interest" description="Disordered" evidence="2">
    <location>
        <begin position="778"/>
        <end position="805"/>
    </location>
</feature>
<dbReference type="RefSeq" id="XP_042920198.1">
    <property type="nucleotide sequence ID" value="XM_043066800.1"/>
</dbReference>
<organism evidence="3 4">
    <name type="scientific">Chlamydomonas reinhardtii</name>
    <name type="common">Chlamydomonas smithii</name>
    <dbReference type="NCBI Taxonomy" id="3055"/>
    <lineage>
        <taxon>Eukaryota</taxon>
        <taxon>Viridiplantae</taxon>
        <taxon>Chlorophyta</taxon>
        <taxon>core chlorophytes</taxon>
        <taxon>Chlorophyceae</taxon>
        <taxon>CS clade</taxon>
        <taxon>Chlamydomonadales</taxon>
        <taxon>Chlamydomonadaceae</taxon>
        <taxon>Chlamydomonas</taxon>
    </lineage>
</organism>
<protein>
    <submittedName>
        <fullName evidence="3">Uncharacterized protein</fullName>
    </submittedName>
</protein>
<name>A0A2K3DAJ6_CHLRE</name>
<feature type="compositionally biased region" description="Polar residues" evidence="2">
    <location>
        <begin position="700"/>
        <end position="724"/>
    </location>
</feature>
<dbReference type="PANTHER" id="PTHR37028:SF4">
    <property type="entry name" value="ALMS MOTIF DOMAIN-CONTAINING PROTEIN"/>
    <property type="match status" value="1"/>
</dbReference>
<feature type="compositionally biased region" description="Low complexity" evidence="2">
    <location>
        <begin position="472"/>
        <end position="482"/>
    </location>
</feature>
<dbReference type="STRING" id="3055.A0A2K3DAJ6"/>
<evidence type="ECO:0000256" key="2">
    <source>
        <dbReference type="SAM" id="MobiDB-lite"/>
    </source>
</evidence>
<keyword evidence="1" id="KW-0175">Coiled coil</keyword>
<keyword evidence="4" id="KW-1185">Reference proteome</keyword>
<evidence type="ECO:0000313" key="4">
    <source>
        <dbReference type="Proteomes" id="UP000006906"/>
    </source>
</evidence>
<dbReference type="PANTHER" id="PTHR37028">
    <property type="entry name" value="UNNAMED PRODUCT-RELATED"/>
    <property type="match status" value="1"/>
</dbReference>
<gene>
    <name evidence="3" type="ORF">CHLRE_10g441350v5</name>
</gene>
<feature type="compositionally biased region" description="Polar residues" evidence="2">
    <location>
        <begin position="658"/>
        <end position="676"/>
    </location>
</feature>
<feature type="coiled-coil region" evidence="1">
    <location>
        <begin position="899"/>
        <end position="970"/>
    </location>
</feature>
<accession>A0A2K3DAJ6</accession>
<feature type="compositionally biased region" description="Low complexity" evidence="2">
    <location>
        <begin position="516"/>
        <end position="538"/>
    </location>
</feature>
<reference evidence="3 4" key="1">
    <citation type="journal article" date="2007" name="Science">
        <title>The Chlamydomonas genome reveals the evolution of key animal and plant functions.</title>
        <authorList>
            <person name="Merchant S.S."/>
            <person name="Prochnik S.E."/>
            <person name="Vallon O."/>
            <person name="Harris E.H."/>
            <person name="Karpowicz S.J."/>
            <person name="Witman G.B."/>
            <person name="Terry A."/>
            <person name="Salamov A."/>
            <person name="Fritz-Laylin L.K."/>
            <person name="Marechal-Drouard L."/>
            <person name="Marshall W.F."/>
            <person name="Qu L.H."/>
            <person name="Nelson D.R."/>
            <person name="Sanderfoot A.A."/>
            <person name="Spalding M.H."/>
            <person name="Kapitonov V.V."/>
            <person name="Ren Q."/>
            <person name="Ferris P."/>
            <person name="Lindquist E."/>
            <person name="Shapiro H."/>
            <person name="Lucas S.M."/>
            <person name="Grimwood J."/>
            <person name="Schmutz J."/>
            <person name="Cardol P."/>
            <person name="Cerutti H."/>
            <person name="Chanfreau G."/>
            <person name="Chen C.L."/>
            <person name="Cognat V."/>
            <person name="Croft M.T."/>
            <person name="Dent R."/>
            <person name="Dutcher S."/>
            <person name="Fernandez E."/>
            <person name="Fukuzawa H."/>
            <person name="Gonzalez-Ballester D."/>
            <person name="Gonzalez-Halphen D."/>
            <person name="Hallmann A."/>
            <person name="Hanikenne M."/>
            <person name="Hippler M."/>
            <person name="Inwood W."/>
            <person name="Jabbari K."/>
            <person name="Kalanon M."/>
            <person name="Kuras R."/>
            <person name="Lefebvre P.A."/>
            <person name="Lemaire S.D."/>
            <person name="Lobanov A.V."/>
            <person name="Lohr M."/>
            <person name="Manuell A."/>
            <person name="Meier I."/>
            <person name="Mets L."/>
            <person name="Mittag M."/>
            <person name="Mittelmeier T."/>
            <person name="Moroney J.V."/>
            <person name="Moseley J."/>
            <person name="Napoli C."/>
            <person name="Nedelcu A.M."/>
            <person name="Niyogi K."/>
            <person name="Novoselov S.V."/>
            <person name="Paulsen I.T."/>
            <person name="Pazour G."/>
            <person name="Purton S."/>
            <person name="Ral J.P."/>
            <person name="Riano-Pachon D.M."/>
            <person name="Riekhof W."/>
            <person name="Rymarquis L."/>
            <person name="Schroda M."/>
            <person name="Stern D."/>
            <person name="Umen J."/>
            <person name="Willows R."/>
            <person name="Wilson N."/>
            <person name="Zimmer S.L."/>
            <person name="Allmer J."/>
            <person name="Balk J."/>
            <person name="Bisova K."/>
            <person name="Chen C.J."/>
            <person name="Elias M."/>
            <person name="Gendler K."/>
            <person name="Hauser C."/>
            <person name="Lamb M.R."/>
            <person name="Ledford H."/>
            <person name="Long J.C."/>
            <person name="Minagawa J."/>
            <person name="Page M.D."/>
            <person name="Pan J."/>
            <person name="Pootakham W."/>
            <person name="Roje S."/>
            <person name="Rose A."/>
            <person name="Stahlberg E."/>
            <person name="Terauchi A.M."/>
            <person name="Yang P."/>
            <person name="Ball S."/>
            <person name="Bowler C."/>
            <person name="Dieckmann C.L."/>
            <person name="Gladyshev V.N."/>
            <person name="Green P."/>
            <person name="Jorgensen R."/>
            <person name="Mayfield S."/>
            <person name="Mueller-Roeber B."/>
            <person name="Rajamani S."/>
            <person name="Sayre R.T."/>
            <person name="Brokstein P."/>
            <person name="Dubchak I."/>
            <person name="Goodstein D."/>
            <person name="Hornick L."/>
            <person name="Huang Y.W."/>
            <person name="Jhaveri J."/>
            <person name="Luo Y."/>
            <person name="Martinez D."/>
            <person name="Ngau W.C."/>
            <person name="Otillar B."/>
            <person name="Poliakov A."/>
            <person name="Porter A."/>
            <person name="Szajkowski L."/>
            <person name="Werner G."/>
            <person name="Zhou K."/>
            <person name="Grigoriev I.V."/>
            <person name="Rokhsar D.S."/>
            <person name="Grossman A.R."/>
        </authorList>
    </citation>
    <scope>NUCLEOTIDE SEQUENCE [LARGE SCALE GENOMIC DNA]</scope>
    <source>
        <strain evidence="4">CC-503</strain>
    </source>
</reference>
<feature type="region of interest" description="Disordered" evidence="2">
    <location>
        <begin position="261"/>
        <end position="306"/>
    </location>
</feature>
<dbReference type="Gramene" id="PNW77547">
    <property type="protein sequence ID" value="PNW77547"/>
    <property type="gene ID" value="CHLRE_10g441350v5"/>
</dbReference>
<dbReference type="Proteomes" id="UP000006906">
    <property type="component" value="Chromosome 10"/>
</dbReference>
<evidence type="ECO:0000313" key="3">
    <source>
        <dbReference type="EMBL" id="PNW77547.1"/>
    </source>
</evidence>
<dbReference type="ExpressionAtlas" id="A0A2K3DAJ6">
    <property type="expression patterns" value="baseline and differential"/>
</dbReference>
<proteinExistence type="predicted"/>
<dbReference type="EMBL" id="CM008971">
    <property type="protein sequence ID" value="PNW77547.1"/>
    <property type="molecule type" value="Genomic_DNA"/>
</dbReference>
<dbReference type="GeneID" id="5715999"/>
<dbReference type="InParanoid" id="A0A2K3DAJ6"/>